<protein>
    <recommendedName>
        <fullName evidence="3">Arrestin-like N-terminal domain-containing protein</fullName>
    </recommendedName>
</protein>
<evidence type="ECO:0008006" key="3">
    <source>
        <dbReference type="Google" id="ProtNLM"/>
    </source>
</evidence>
<sequence>MSVASPLPPTFMLPELLPSYSPSSAAPQYSPEPLQDEHRLVIVARKLVDSTPTGVFVKKVGNVTLVLSGQEGGVDLPRYARNGVIRGQVLLEDERNVKSVEIKLEGIRTLSVMGSGTDVAELFSEQRTLWSQSLPSTSTSTCPAVLPVELPFPQGCEGGQGRKPLPPSFTAQFHGSPGIYVQCQYTLTVTVTKTGLGGWKRQKSLTTEVCFRPRTRPFLPIGDELQPFFSTVKSAPGDWHQVISTMGVREGSPLQPIECHLFIPSVQIYALRDTIPFHLHLRGSPASLVAFLSGPSPSSPKLSRGFKALGSSLKVNSLSLSRQTSRASTASICSSQPSIDSVVSSTAPPLYTLRVYILRQVCVTLHGQKAWNDILLGEGTLRPLSGEYPQLRSDGTLGEHSLDWEGEVTCKNDVSVGGFSSGDLVVKDFIVVQLRPPPTEKDLQPHRHAHPIRLVTDSYADP</sequence>
<dbReference type="EMBL" id="JAEVFJ010000051">
    <property type="protein sequence ID" value="KAH8081989.1"/>
    <property type="molecule type" value="Genomic_DNA"/>
</dbReference>
<dbReference type="OrthoDB" id="3252135at2759"/>
<comment type="caution">
    <text evidence="1">The sequence shown here is derived from an EMBL/GenBank/DDBJ whole genome shotgun (WGS) entry which is preliminary data.</text>
</comment>
<name>A0A8K0UFB7_9AGAR</name>
<reference evidence="1" key="1">
    <citation type="journal article" date="2021" name="New Phytol.">
        <title>Evolutionary innovations through gain and loss of genes in the ectomycorrhizal Boletales.</title>
        <authorList>
            <person name="Wu G."/>
            <person name="Miyauchi S."/>
            <person name="Morin E."/>
            <person name="Kuo A."/>
            <person name="Drula E."/>
            <person name="Varga T."/>
            <person name="Kohler A."/>
            <person name="Feng B."/>
            <person name="Cao Y."/>
            <person name="Lipzen A."/>
            <person name="Daum C."/>
            <person name="Hundley H."/>
            <person name="Pangilinan J."/>
            <person name="Johnson J."/>
            <person name="Barry K."/>
            <person name="LaButti K."/>
            <person name="Ng V."/>
            <person name="Ahrendt S."/>
            <person name="Min B."/>
            <person name="Choi I.G."/>
            <person name="Park H."/>
            <person name="Plett J.M."/>
            <person name="Magnuson J."/>
            <person name="Spatafora J.W."/>
            <person name="Nagy L.G."/>
            <person name="Henrissat B."/>
            <person name="Grigoriev I.V."/>
            <person name="Yang Z.L."/>
            <person name="Xu J."/>
            <person name="Martin F.M."/>
        </authorList>
    </citation>
    <scope>NUCLEOTIDE SEQUENCE</scope>
    <source>
        <strain evidence="1">KKN 215</strain>
    </source>
</reference>
<gene>
    <name evidence="1" type="ORF">BXZ70DRAFT_630613</name>
</gene>
<keyword evidence="2" id="KW-1185">Reference proteome</keyword>
<organism evidence="1 2">
    <name type="scientific">Cristinia sonorae</name>
    <dbReference type="NCBI Taxonomy" id="1940300"/>
    <lineage>
        <taxon>Eukaryota</taxon>
        <taxon>Fungi</taxon>
        <taxon>Dikarya</taxon>
        <taxon>Basidiomycota</taxon>
        <taxon>Agaricomycotina</taxon>
        <taxon>Agaricomycetes</taxon>
        <taxon>Agaricomycetidae</taxon>
        <taxon>Agaricales</taxon>
        <taxon>Pleurotineae</taxon>
        <taxon>Stephanosporaceae</taxon>
        <taxon>Cristinia</taxon>
    </lineage>
</organism>
<dbReference type="Gene3D" id="2.60.40.640">
    <property type="match status" value="1"/>
</dbReference>
<evidence type="ECO:0000313" key="2">
    <source>
        <dbReference type="Proteomes" id="UP000813824"/>
    </source>
</evidence>
<dbReference type="InterPro" id="IPR014752">
    <property type="entry name" value="Arrestin-like_C"/>
</dbReference>
<evidence type="ECO:0000313" key="1">
    <source>
        <dbReference type="EMBL" id="KAH8081989.1"/>
    </source>
</evidence>
<proteinExistence type="predicted"/>
<dbReference type="Proteomes" id="UP000813824">
    <property type="component" value="Unassembled WGS sequence"/>
</dbReference>
<dbReference type="AlphaFoldDB" id="A0A8K0UFB7"/>
<accession>A0A8K0UFB7</accession>